<name>A0A9P5Y976_9AGAR</name>
<feature type="transmembrane region" description="Helical" evidence="7">
    <location>
        <begin position="214"/>
        <end position="235"/>
    </location>
</feature>
<gene>
    <name evidence="9" type="ORF">BDZ94DRAFT_1190918</name>
</gene>
<reference evidence="9" key="1">
    <citation type="submission" date="2020-11" db="EMBL/GenBank/DDBJ databases">
        <authorList>
            <consortium name="DOE Joint Genome Institute"/>
            <person name="Ahrendt S."/>
            <person name="Riley R."/>
            <person name="Andreopoulos W."/>
            <person name="Labutti K."/>
            <person name="Pangilinan J."/>
            <person name="Ruiz-Duenas F.J."/>
            <person name="Barrasa J.M."/>
            <person name="Sanchez-Garcia M."/>
            <person name="Camarero S."/>
            <person name="Miyauchi S."/>
            <person name="Serrano A."/>
            <person name="Linde D."/>
            <person name="Babiker R."/>
            <person name="Drula E."/>
            <person name="Ayuso-Fernandez I."/>
            <person name="Pacheco R."/>
            <person name="Padilla G."/>
            <person name="Ferreira P."/>
            <person name="Barriuso J."/>
            <person name="Kellner H."/>
            <person name="Castanera R."/>
            <person name="Alfaro M."/>
            <person name="Ramirez L."/>
            <person name="Pisabarro A.G."/>
            <person name="Kuo A."/>
            <person name="Tritt A."/>
            <person name="Lipzen A."/>
            <person name="He G."/>
            <person name="Yan M."/>
            <person name="Ng V."/>
            <person name="Cullen D."/>
            <person name="Martin F."/>
            <person name="Rosso M.-N."/>
            <person name="Henrissat B."/>
            <person name="Hibbett D."/>
            <person name="Martinez A.T."/>
            <person name="Grigoriev I.V."/>
        </authorList>
    </citation>
    <scope>NUCLEOTIDE SEQUENCE</scope>
    <source>
        <strain evidence="9">CBS 247.69</strain>
    </source>
</reference>
<feature type="transmembrane region" description="Helical" evidence="7">
    <location>
        <begin position="478"/>
        <end position="499"/>
    </location>
</feature>
<dbReference type="EMBL" id="MU150253">
    <property type="protein sequence ID" value="KAF9464593.1"/>
    <property type="molecule type" value="Genomic_DNA"/>
</dbReference>
<accession>A0A9P5Y976</accession>
<keyword evidence="2" id="KW-0813">Transport</keyword>
<sequence>MSKPDIPPFVPMQSRLSNTTDVTSTGHKSKLENSRLELPHILEDADLVGEDMDEAATALRGQDLKYSKEEETTLVARIDWHLMPLMAITCGMQFVDKAAISNAATFGMKTDLNLQGQDYSWAISVFYFSYLLGTWPASYLMQRFHAGRVIGIACFLWGLNILAMIGVKNIGGLITCRFFLGLFEAPLSPGFLMVTTRWYTPKEQPLFTCGPFRFGIWTLLNGWLPIPALVIYYGLGHANGPLASWRYIFLLLGILTIIIAVLVFLVIPDTPANAPWLSEREKAIAVERIARNQTGIKNPTWKKEQFIEALTDIRAWLVVMTLFFSQSGGAITTNFIGLIINGFGFSQLRSLLLQTPAFAIQGIICLIVTGLITFTQTFRGFKQPLLSLAACCVVVGTAVVYTHEPTPGNRQVLLGMMYMIALNNCSFTTIMSVIGVNFAGATKKGTVSAMSFIAYCISNIIVPQSFRGSEAPTYHSGILTVMCFQIALILCYWASWILMTLENRRRDRIQPLEYPEKNRGDVEGRSEGEKDGSMKKVLQGLKDLTDQQNLAFRYSP</sequence>
<protein>
    <submittedName>
        <fullName evidence="9">Major facilitator superfamily domain-containing protein</fullName>
    </submittedName>
</protein>
<dbReference type="Pfam" id="PF07690">
    <property type="entry name" value="MFS_1"/>
    <property type="match status" value="1"/>
</dbReference>
<feature type="compositionally biased region" description="Polar residues" evidence="6">
    <location>
        <begin position="14"/>
        <end position="26"/>
    </location>
</feature>
<feature type="region of interest" description="Disordered" evidence="6">
    <location>
        <begin position="1"/>
        <end position="29"/>
    </location>
</feature>
<evidence type="ECO:0000259" key="8">
    <source>
        <dbReference type="PROSITE" id="PS50850"/>
    </source>
</evidence>
<dbReference type="InterPro" id="IPR011701">
    <property type="entry name" value="MFS"/>
</dbReference>
<evidence type="ECO:0000256" key="1">
    <source>
        <dbReference type="ARBA" id="ARBA00004141"/>
    </source>
</evidence>
<comment type="subcellular location">
    <subcellularLocation>
        <location evidence="1">Membrane</location>
        <topology evidence="1">Multi-pass membrane protein</topology>
    </subcellularLocation>
</comment>
<dbReference type="GO" id="GO:0016020">
    <property type="term" value="C:membrane"/>
    <property type="evidence" value="ECO:0007669"/>
    <property type="project" value="UniProtKB-SubCell"/>
</dbReference>
<keyword evidence="3 7" id="KW-0812">Transmembrane</keyword>
<feature type="transmembrane region" description="Helical" evidence="7">
    <location>
        <begin position="119"/>
        <end position="137"/>
    </location>
</feature>
<feature type="transmembrane region" description="Helical" evidence="7">
    <location>
        <begin position="447"/>
        <end position="466"/>
    </location>
</feature>
<comment type="caution">
    <text evidence="9">The sequence shown here is derived from an EMBL/GenBank/DDBJ whole genome shotgun (WGS) entry which is preliminary data.</text>
</comment>
<proteinExistence type="predicted"/>
<feature type="transmembrane region" description="Helical" evidence="7">
    <location>
        <begin position="247"/>
        <end position="267"/>
    </location>
</feature>
<evidence type="ECO:0000256" key="6">
    <source>
        <dbReference type="SAM" id="MobiDB-lite"/>
    </source>
</evidence>
<evidence type="ECO:0000256" key="2">
    <source>
        <dbReference type="ARBA" id="ARBA00022448"/>
    </source>
</evidence>
<keyword evidence="10" id="KW-1185">Reference proteome</keyword>
<evidence type="ECO:0000256" key="4">
    <source>
        <dbReference type="ARBA" id="ARBA00022989"/>
    </source>
</evidence>
<evidence type="ECO:0000256" key="5">
    <source>
        <dbReference type="ARBA" id="ARBA00023136"/>
    </source>
</evidence>
<feature type="transmembrane region" description="Helical" evidence="7">
    <location>
        <begin position="415"/>
        <end position="440"/>
    </location>
</feature>
<feature type="transmembrane region" description="Helical" evidence="7">
    <location>
        <begin position="149"/>
        <end position="167"/>
    </location>
</feature>
<feature type="transmembrane region" description="Helical" evidence="7">
    <location>
        <begin position="385"/>
        <end position="403"/>
    </location>
</feature>
<organism evidence="9 10">
    <name type="scientific">Collybia nuda</name>
    <dbReference type="NCBI Taxonomy" id="64659"/>
    <lineage>
        <taxon>Eukaryota</taxon>
        <taxon>Fungi</taxon>
        <taxon>Dikarya</taxon>
        <taxon>Basidiomycota</taxon>
        <taxon>Agaricomycotina</taxon>
        <taxon>Agaricomycetes</taxon>
        <taxon>Agaricomycetidae</taxon>
        <taxon>Agaricales</taxon>
        <taxon>Tricholomatineae</taxon>
        <taxon>Clitocybaceae</taxon>
        <taxon>Collybia</taxon>
    </lineage>
</organism>
<evidence type="ECO:0000256" key="7">
    <source>
        <dbReference type="SAM" id="Phobius"/>
    </source>
</evidence>
<dbReference type="PANTHER" id="PTHR43791:SF103">
    <property type="entry name" value="MAJOR FACILITATOR SUPERFAMILY (MFS) PROFILE DOMAIN-CONTAINING PROTEIN-RELATED"/>
    <property type="match status" value="1"/>
</dbReference>
<dbReference type="PROSITE" id="PS50850">
    <property type="entry name" value="MFS"/>
    <property type="match status" value="1"/>
</dbReference>
<keyword evidence="5 7" id="KW-0472">Membrane</keyword>
<keyword evidence="4 7" id="KW-1133">Transmembrane helix</keyword>
<evidence type="ECO:0000256" key="3">
    <source>
        <dbReference type="ARBA" id="ARBA00022692"/>
    </source>
</evidence>
<feature type="transmembrane region" description="Helical" evidence="7">
    <location>
        <begin position="174"/>
        <end position="194"/>
    </location>
</feature>
<dbReference type="OrthoDB" id="6730379at2759"/>
<dbReference type="SUPFAM" id="SSF103473">
    <property type="entry name" value="MFS general substrate transporter"/>
    <property type="match status" value="1"/>
</dbReference>
<evidence type="ECO:0000313" key="9">
    <source>
        <dbReference type="EMBL" id="KAF9464593.1"/>
    </source>
</evidence>
<dbReference type="Gene3D" id="1.20.1250.20">
    <property type="entry name" value="MFS general substrate transporter like domains"/>
    <property type="match status" value="1"/>
</dbReference>
<dbReference type="PANTHER" id="PTHR43791">
    <property type="entry name" value="PERMEASE-RELATED"/>
    <property type="match status" value="1"/>
</dbReference>
<evidence type="ECO:0000313" key="10">
    <source>
        <dbReference type="Proteomes" id="UP000807353"/>
    </source>
</evidence>
<feature type="compositionally biased region" description="Pro residues" evidence="6">
    <location>
        <begin position="1"/>
        <end position="10"/>
    </location>
</feature>
<dbReference type="InterPro" id="IPR020846">
    <property type="entry name" value="MFS_dom"/>
</dbReference>
<dbReference type="AlphaFoldDB" id="A0A9P5Y976"/>
<dbReference type="InterPro" id="IPR036259">
    <property type="entry name" value="MFS_trans_sf"/>
</dbReference>
<feature type="domain" description="Major facilitator superfamily (MFS) profile" evidence="8">
    <location>
        <begin position="82"/>
        <end position="506"/>
    </location>
</feature>
<feature type="region of interest" description="Disordered" evidence="6">
    <location>
        <begin position="515"/>
        <end position="534"/>
    </location>
</feature>
<feature type="transmembrane region" description="Helical" evidence="7">
    <location>
        <begin position="351"/>
        <end position="373"/>
    </location>
</feature>
<dbReference type="GO" id="GO:0022857">
    <property type="term" value="F:transmembrane transporter activity"/>
    <property type="evidence" value="ECO:0007669"/>
    <property type="project" value="InterPro"/>
</dbReference>
<dbReference type="Proteomes" id="UP000807353">
    <property type="component" value="Unassembled WGS sequence"/>
</dbReference>